<proteinExistence type="predicted"/>
<protein>
    <submittedName>
        <fullName evidence="1">Uncharacterized protein</fullName>
    </submittedName>
</protein>
<sequence>MGRKVAYAPRRGRARWFVLVGLALVGGVGYVAHQQANALAGQVLNVAFANSDTEIRGLVYPDWNGDVVASDVSLYLASPAGSAPAAEAAAAVAPDSADEAARLHFERLRITVPGGWSFFLANLVDMRLEKANLDGFKLAIDGFDSKAGVDPTLGVLGPIGAISASPFESEGCMQHAYFVRDELVAMGLKPGKTSLSYDVREANDRVTTQIVLMTPGVSRTQYNREETLAKDISVLHLADVATATHAESWDVSDQGFVDARNAWCAKQDGVDKETFVGRHLASVLRLLEVRGLVPDAGTVTSYRDFAWKGGQFAFGGTYASPLHSSERTAARRDGAAMLRLQAKVEHGAHNDPVQWRGTMPKPLAERGATFAAIVKEHGGVAPATGAPDPIEPPAPVVVHTANNGVRTASSEYASSFDAPTAPPGGRLAWEQLAQYQGHTLQFFTMHAEPRTATLVSVDGREAHVRARMEGGHADYRISREAFERALLIQ</sequence>
<dbReference type="Proteomes" id="UP000681317">
    <property type="component" value="Chromosome"/>
</dbReference>
<dbReference type="EMBL" id="AP024545">
    <property type="protein sequence ID" value="BCT91396.1"/>
    <property type="molecule type" value="Genomic_DNA"/>
</dbReference>
<organism evidence="1 2">
    <name type="scientific">Noviluteimonas caseinilytica</name>
    <dbReference type="NCBI Taxonomy" id="2675101"/>
    <lineage>
        <taxon>Bacteria</taxon>
        <taxon>Pseudomonadati</taxon>
        <taxon>Pseudomonadota</taxon>
        <taxon>Gammaproteobacteria</taxon>
        <taxon>Lysobacterales</taxon>
        <taxon>Lysobacteraceae</taxon>
        <taxon>Noviluteimonas</taxon>
    </lineage>
</organism>
<evidence type="ECO:0000313" key="2">
    <source>
        <dbReference type="Proteomes" id="UP000681317"/>
    </source>
</evidence>
<name>A0ABN6FPS2_9GAMM</name>
<evidence type="ECO:0000313" key="1">
    <source>
        <dbReference type="EMBL" id="BCT91396.1"/>
    </source>
</evidence>
<dbReference type="RefSeq" id="WP_213435399.1">
    <property type="nucleotide sequence ID" value="NZ_AP024545.1"/>
</dbReference>
<keyword evidence="2" id="KW-1185">Reference proteome</keyword>
<reference evidence="1 2" key="1">
    <citation type="submission" date="2021-03" db="EMBL/GenBank/DDBJ databases">
        <title>Complete Genome Sequences of Two Lysobacter Strains Isolated from Sea Water (Lysobacter caseinilyticus) and Soil (Lysobacter helvus) in South Korea.</title>
        <authorList>
            <person name="Watanabe Y."/>
            <person name="Arakawa K."/>
        </authorList>
    </citation>
    <scope>NUCLEOTIDE SEQUENCE [LARGE SCALE GENOMIC DNA]</scope>
    <source>
        <strain evidence="1 2">KVB24</strain>
    </source>
</reference>
<accession>A0ABN6FPS2</accession>
<gene>
    <name evidence="1" type="ORF">LYSCAS_04200</name>
</gene>